<evidence type="ECO:0000259" key="9">
    <source>
        <dbReference type="Pfam" id="PF04324"/>
    </source>
</evidence>
<evidence type="ECO:0000256" key="3">
    <source>
        <dbReference type="ARBA" id="ARBA00022723"/>
    </source>
</evidence>
<dbReference type="InterPro" id="IPR041854">
    <property type="entry name" value="BFD-like_2Fe2S-bd_dom_sf"/>
</dbReference>
<keyword evidence="1" id="KW-0813">Transport</keyword>
<sequence>MYVCVCNAITDKQIRKAAKAGARNLRDLQSKLGVATRCGSCMEVASDILRESRKQTRITEPRIYRPALA</sequence>
<proteinExistence type="inferred from homology"/>
<evidence type="ECO:0000256" key="5">
    <source>
        <dbReference type="ARBA" id="ARBA00023004"/>
    </source>
</evidence>
<reference evidence="10" key="1">
    <citation type="journal article" date="2012" name="ISME J.">
        <title>Roseobacter clade bacteria are abundant in coastal sediments and encode a novel combination of sulfur oxidation genes.</title>
        <authorList>
            <person name="Lenk S."/>
            <person name="Moraru C."/>
            <person name="Hahnke S."/>
            <person name="Arnds J."/>
            <person name="Richter M."/>
            <person name="Kube M."/>
            <person name="Reinhardt R."/>
            <person name="Brinkhoff T."/>
            <person name="Harder J."/>
            <person name="Amann R."/>
            <person name="Mussmann M."/>
        </authorList>
    </citation>
    <scope>NUCLEOTIDE SEQUENCE</scope>
</reference>
<keyword evidence="6" id="KW-0411">Iron-sulfur</keyword>
<feature type="domain" description="BFD-like [2Fe-2S]-binding" evidence="9">
    <location>
        <begin position="2"/>
        <end position="51"/>
    </location>
</feature>
<evidence type="ECO:0000256" key="6">
    <source>
        <dbReference type="ARBA" id="ARBA00023014"/>
    </source>
</evidence>
<dbReference type="Gene3D" id="1.10.10.1100">
    <property type="entry name" value="BFD-like [2Fe-2S]-binding domain"/>
    <property type="match status" value="1"/>
</dbReference>
<dbReference type="EMBL" id="JQ256790">
    <property type="protein sequence ID" value="AFI78771.1"/>
    <property type="molecule type" value="Genomic_DNA"/>
</dbReference>
<keyword evidence="2" id="KW-0001">2Fe-2S</keyword>
<dbReference type="Pfam" id="PF04324">
    <property type="entry name" value="Fer2_BFD"/>
    <property type="match status" value="1"/>
</dbReference>
<protein>
    <recommendedName>
        <fullName evidence="7">Bacterioferritin-associated ferredoxin</fullName>
    </recommendedName>
</protein>
<dbReference type="CDD" id="cd19945">
    <property type="entry name" value="Fer2_BFD"/>
    <property type="match status" value="1"/>
</dbReference>
<name>I1X5J6_9BACT</name>
<comment type="similarity">
    <text evidence="8">Belongs to the Bfd family.</text>
</comment>
<dbReference type="GO" id="GO:0046872">
    <property type="term" value="F:metal ion binding"/>
    <property type="evidence" value="ECO:0007669"/>
    <property type="project" value="UniProtKB-KW"/>
</dbReference>
<gene>
    <name evidence="10" type="ORF">ws198A12_0019</name>
</gene>
<evidence type="ECO:0000256" key="2">
    <source>
        <dbReference type="ARBA" id="ARBA00022714"/>
    </source>
</evidence>
<dbReference type="PANTHER" id="PTHR37424:SF1">
    <property type="entry name" value="BACTERIOFERRITIN-ASSOCIATED FERREDOXIN"/>
    <property type="match status" value="1"/>
</dbReference>
<evidence type="ECO:0000256" key="8">
    <source>
        <dbReference type="ARBA" id="ARBA00046332"/>
    </source>
</evidence>
<dbReference type="PANTHER" id="PTHR37424">
    <property type="entry name" value="BACTERIOFERRITIN-ASSOCIATED FERREDOXIN"/>
    <property type="match status" value="1"/>
</dbReference>
<keyword evidence="5" id="KW-0408">Iron</keyword>
<evidence type="ECO:0000256" key="1">
    <source>
        <dbReference type="ARBA" id="ARBA00022448"/>
    </source>
</evidence>
<accession>I1X5J6</accession>
<evidence type="ECO:0000313" key="10">
    <source>
        <dbReference type="EMBL" id="AFI78771.1"/>
    </source>
</evidence>
<organism evidence="10">
    <name type="scientific">uncultured bacterium ws198A12</name>
    <dbReference type="NCBI Taxonomy" id="1131830"/>
    <lineage>
        <taxon>Bacteria</taxon>
        <taxon>environmental samples</taxon>
    </lineage>
</organism>
<evidence type="ECO:0000256" key="4">
    <source>
        <dbReference type="ARBA" id="ARBA00022982"/>
    </source>
</evidence>
<dbReference type="InterPro" id="IPR052371">
    <property type="entry name" value="BFD-associated_ferredoxin"/>
</dbReference>
<dbReference type="AlphaFoldDB" id="I1X5J6"/>
<dbReference type="InterPro" id="IPR007419">
    <property type="entry name" value="BFD-like_2Fe2S-bd_dom"/>
</dbReference>
<evidence type="ECO:0000256" key="7">
    <source>
        <dbReference type="ARBA" id="ARBA00039386"/>
    </source>
</evidence>
<keyword evidence="3" id="KW-0479">Metal-binding</keyword>
<dbReference type="GO" id="GO:0051537">
    <property type="term" value="F:2 iron, 2 sulfur cluster binding"/>
    <property type="evidence" value="ECO:0007669"/>
    <property type="project" value="UniProtKB-KW"/>
</dbReference>
<keyword evidence="4" id="KW-0249">Electron transport</keyword>